<dbReference type="Pfam" id="PF00358">
    <property type="entry name" value="PTS_EIIA_1"/>
    <property type="match status" value="1"/>
</dbReference>
<dbReference type="PROSITE" id="PS51093">
    <property type="entry name" value="PTS_EIIA_TYPE_1"/>
    <property type="match status" value="1"/>
</dbReference>
<dbReference type="InterPro" id="IPR050890">
    <property type="entry name" value="PTS_EIIA_component"/>
</dbReference>
<evidence type="ECO:0000256" key="2">
    <source>
        <dbReference type="ARBA" id="ARBA00022448"/>
    </source>
</evidence>
<dbReference type="STRING" id="37659.GCA_000703125_02365"/>
<dbReference type="OrthoDB" id="92465at2"/>
<evidence type="ECO:0000313" key="8">
    <source>
        <dbReference type="EMBL" id="PPK48430.1"/>
    </source>
</evidence>
<dbReference type="FunFam" id="2.70.70.10:FF:000001">
    <property type="entry name" value="PTS system glucose-specific IIA component"/>
    <property type="match status" value="1"/>
</dbReference>
<evidence type="ECO:0000256" key="5">
    <source>
        <dbReference type="ARBA" id="ARBA00022683"/>
    </source>
</evidence>
<sequence>MEKNLKLYLPVEGAVKPISEVNDYLFNKKIMGEGIAIEPKGNFLYAPVSGEITLIYEGRHALSIKTDSGLQVLIHVGIDSVKLNGKGFAYYVNKGDHVDVGDKILFFDREYIEKYASTTTPMVITNSELISNISFNYKAYKVGDVIMDITLKP</sequence>
<dbReference type="AlphaFoldDB" id="A0A2S6FXZ9"/>
<proteinExistence type="predicted"/>
<dbReference type="RefSeq" id="WP_104409806.1">
    <property type="nucleotide sequence ID" value="NZ_PTIS01000007.1"/>
</dbReference>
<evidence type="ECO:0000256" key="4">
    <source>
        <dbReference type="ARBA" id="ARBA00022679"/>
    </source>
</evidence>
<dbReference type="PANTHER" id="PTHR45008:SF1">
    <property type="entry name" value="PTS SYSTEM GLUCOSE-SPECIFIC EIIA COMPONENT"/>
    <property type="match status" value="1"/>
</dbReference>
<name>A0A2S6FXZ9_9CLOT</name>
<comment type="caution">
    <text evidence="8">The sequence shown here is derived from an EMBL/GenBank/DDBJ whole genome shotgun (WGS) entry which is preliminary data.</text>
</comment>
<keyword evidence="5" id="KW-0598">Phosphotransferase system</keyword>
<dbReference type="GO" id="GO:0016301">
    <property type="term" value="F:kinase activity"/>
    <property type="evidence" value="ECO:0007669"/>
    <property type="project" value="UniProtKB-KW"/>
</dbReference>
<keyword evidence="6" id="KW-0418">Kinase</keyword>
<dbReference type="NCBIfam" id="TIGR00830">
    <property type="entry name" value="PTBA"/>
    <property type="match status" value="1"/>
</dbReference>
<dbReference type="GO" id="GO:0009401">
    <property type="term" value="P:phosphoenolpyruvate-dependent sugar phosphotransferase system"/>
    <property type="evidence" value="ECO:0007669"/>
    <property type="project" value="UniProtKB-KW"/>
</dbReference>
<evidence type="ECO:0000259" key="7">
    <source>
        <dbReference type="PROSITE" id="PS51093"/>
    </source>
</evidence>
<organism evidence="8 9">
    <name type="scientific">Clostridium algidicarnis DSM 15099</name>
    <dbReference type="NCBI Taxonomy" id="1121295"/>
    <lineage>
        <taxon>Bacteria</taxon>
        <taxon>Bacillati</taxon>
        <taxon>Bacillota</taxon>
        <taxon>Clostridia</taxon>
        <taxon>Eubacteriales</taxon>
        <taxon>Clostridiaceae</taxon>
        <taxon>Clostridium</taxon>
    </lineage>
</organism>
<dbReference type="InterPro" id="IPR001127">
    <property type="entry name" value="PTS_EIIA_1_perm"/>
</dbReference>
<protein>
    <submittedName>
        <fullName evidence="8">PTS system IIA component (Glc family)</fullName>
    </submittedName>
</protein>
<comment type="subcellular location">
    <subcellularLocation>
        <location evidence="1">Cytoplasm</location>
    </subcellularLocation>
</comment>
<keyword evidence="2" id="KW-0813">Transport</keyword>
<reference evidence="8 9" key="1">
    <citation type="submission" date="2018-02" db="EMBL/GenBank/DDBJ databases">
        <title>Genomic Encyclopedia of Archaeal and Bacterial Type Strains, Phase II (KMG-II): from individual species to whole genera.</title>
        <authorList>
            <person name="Goeker M."/>
        </authorList>
    </citation>
    <scope>NUCLEOTIDE SEQUENCE [LARGE SCALE GENOMIC DNA]</scope>
    <source>
        <strain evidence="8 9">DSM 15099</strain>
    </source>
</reference>
<dbReference type="Proteomes" id="UP000239863">
    <property type="component" value="Unassembled WGS sequence"/>
</dbReference>
<dbReference type="Gene3D" id="2.70.70.10">
    <property type="entry name" value="Glucose Permease (Domain IIA)"/>
    <property type="match status" value="1"/>
</dbReference>
<dbReference type="PANTHER" id="PTHR45008">
    <property type="entry name" value="PTS SYSTEM GLUCOSE-SPECIFIC EIIA COMPONENT"/>
    <property type="match status" value="1"/>
</dbReference>
<dbReference type="SUPFAM" id="SSF51261">
    <property type="entry name" value="Duplicated hybrid motif"/>
    <property type="match status" value="1"/>
</dbReference>
<evidence type="ECO:0000313" key="9">
    <source>
        <dbReference type="Proteomes" id="UP000239863"/>
    </source>
</evidence>
<keyword evidence="3" id="KW-0762">Sugar transport</keyword>
<feature type="domain" description="PTS EIIA type-1" evidence="7">
    <location>
        <begin position="23"/>
        <end position="126"/>
    </location>
</feature>
<dbReference type="GO" id="GO:0005737">
    <property type="term" value="C:cytoplasm"/>
    <property type="evidence" value="ECO:0007669"/>
    <property type="project" value="UniProtKB-SubCell"/>
</dbReference>
<accession>A0A2S6FXZ9</accession>
<dbReference type="EMBL" id="PTIS01000007">
    <property type="protein sequence ID" value="PPK48430.1"/>
    <property type="molecule type" value="Genomic_DNA"/>
</dbReference>
<evidence type="ECO:0000256" key="6">
    <source>
        <dbReference type="ARBA" id="ARBA00022777"/>
    </source>
</evidence>
<gene>
    <name evidence="8" type="ORF">BD821_10767</name>
</gene>
<dbReference type="InterPro" id="IPR011055">
    <property type="entry name" value="Dup_hybrid_motif"/>
</dbReference>
<evidence type="ECO:0000256" key="1">
    <source>
        <dbReference type="ARBA" id="ARBA00004496"/>
    </source>
</evidence>
<keyword evidence="4" id="KW-0808">Transferase</keyword>
<evidence type="ECO:0000256" key="3">
    <source>
        <dbReference type="ARBA" id="ARBA00022597"/>
    </source>
</evidence>